<evidence type="ECO:0000313" key="1">
    <source>
        <dbReference type="EMBL" id="TNV88254.1"/>
    </source>
</evidence>
<organism evidence="1 2">
    <name type="scientific">Halteria grandinella</name>
    <dbReference type="NCBI Taxonomy" id="5974"/>
    <lineage>
        <taxon>Eukaryota</taxon>
        <taxon>Sar</taxon>
        <taxon>Alveolata</taxon>
        <taxon>Ciliophora</taxon>
        <taxon>Intramacronucleata</taxon>
        <taxon>Spirotrichea</taxon>
        <taxon>Stichotrichia</taxon>
        <taxon>Sporadotrichida</taxon>
        <taxon>Halteriidae</taxon>
        <taxon>Halteria</taxon>
    </lineage>
</organism>
<dbReference type="AlphaFoldDB" id="A0A8J8P994"/>
<gene>
    <name evidence="1" type="ORF">FGO68_gene11481</name>
</gene>
<dbReference type="EMBL" id="RRYP01000007">
    <property type="protein sequence ID" value="TNV88254.1"/>
    <property type="molecule type" value="Genomic_DNA"/>
</dbReference>
<protein>
    <submittedName>
        <fullName evidence="1">Uncharacterized protein</fullName>
    </submittedName>
</protein>
<accession>A0A8J8P994</accession>
<sequence length="66" mass="7394">MGISWTYFPNFQSTIQLQSQNSFNVSSLIEEVLLASTISTYTLYSSSYTPFVSLSAIKWTSGLIFP</sequence>
<comment type="caution">
    <text evidence="1">The sequence shown here is derived from an EMBL/GenBank/DDBJ whole genome shotgun (WGS) entry which is preliminary data.</text>
</comment>
<reference evidence="1" key="1">
    <citation type="submission" date="2019-06" db="EMBL/GenBank/DDBJ databases">
        <authorList>
            <person name="Zheng W."/>
        </authorList>
    </citation>
    <scope>NUCLEOTIDE SEQUENCE</scope>
    <source>
        <strain evidence="1">QDHG01</strain>
    </source>
</reference>
<proteinExistence type="predicted"/>
<evidence type="ECO:0000313" key="2">
    <source>
        <dbReference type="Proteomes" id="UP000785679"/>
    </source>
</evidence>
<dbReference type="Proteomes" id="UP000785679">
    <property type="component" value="Unassembled WGS sequence"/>
</dbReference>
<name>A0A8J8P994_HALGN</name>
<keyword evidence="2" id="KW-1185">Reference proteome</keyword>